<accession>A0AAV6X4S3</accession>
<feature type="domain" description="Retrotransposon gag" evidence="2">
    <location>
        <begin position="38"/>
        <end position="101"/>
    </location>
</feature>
<organism evidence="3 4">
    <name type="scientific">Buddleja alternifolia</name>
    <dbReference type="NCBI Taxonomy" id="168488"/>
    <lineage>
        <taxon>Eukaryota</taxon>
        <taxon>Viridiplantae</taxon>
        <taxon>Streptophyta</taxon>
        <taxon>Embryophyta</taxon>
        <taxon>Tracheophyta</taxon>
        <taxon>Spermatophyta</taxon>
        <taxon>Magnoliopsida</taxon>
        <taxon>eudicotyledons</taxon>
        <taxon>Gunneridae</taxon>
        <taxon>Pentapetalae</taxon>
        <taxon>asterids</taxon>
        <taxon>lamiids</taxon>
        <taxon>Lamiales</taxon>
        <taxon>Scrophulariaceae</taxon>
        <taxon>Buddlejeae</taxon>
        <taxon>Buddleja</taxon>
    </lineage>
</organism>
<comment type="caution">
    <text evidence="3">The sequence shown here is derived from an EMBL/GenBank/DDBJ whole genome shotgun (WGS) entry which is preliminary data.</text>
</comment>
<name>A0AAV6X4S3_9LAMI</name>
<keyword evidence="4" id="KW-1185">Reference proteome</keyword>
<protein>
    <recommendedName>
        <fullName evidence="2">Retrotransposon gag domain-containing protein</fullName>
    </recommendedName>
</protein>
<dbReference type="AlphaFoldDB" id="A0AAV6X4S3"/>
<evidence type="ECO:0000313" key="3">
    <source>
        <dbReference type="EMBL" id="KAG8377379.1"/>
    </source>
</evidence>
<evidence type="ECO:0000313" key="4">
    <source>
        <dbReference type="Proteomes" id="UP000826271"/>
    </source>
</evidence>
<dbReference type="EMBL" id="WHWC01000008">
    <property type="protein sequence ID" value="KAG8377379.1"/>
    <property type="molecule type" value="Genomic_DNA"/>
</dbReference>
<proteinExistence type="predicted"/>
<sequence length="102" mass="11257">MLRCPVLSGENGGDSNGVCGGSSGSAGYQVPTKSRLTRETPYWEEYIRVLNDRFGALVYDDPMSELVNLKQGGTIQQYLDKFDEIVNCIDLPDHYALSCFLG</sequence>
<dbReference type="Proteomes" id="UP000826271">
    <property type="component" value="Unassembled WGS sequence"/>
</dbReference>
<reference evidence="3" key="1">
    <citation type="submission" date="2019-10" db="EMBL/GenBank/DDBJ databases">
        <authorList>
            <person name="Zhang R."/>
            <person name="Pan Y."/>
            <person name="Wang J."/>
            <person name="Ma R."/>
            <person name="Yu S."/>
        </authorList>
    </citation>
    <scope>NUCLEOTIDE SEQUENCE</scope>
    <source>
        <strain evidence="3">LA-IB0</strain>
        <tissue evidence="3">Leaf</tissue>
    </source>
</reference>
<dbReference type="InterPro" id="IPR005162">
    <property type="entry name" value="Retrotrans_gag_dom"/>
</dbReference>
<dbReference type="Pfam" id="PF03732">
    <property type="entry name" value="Retrotrans_gag"/>
    <property type="match status" value="1"/>
</dbReference>
<feature type="compositionally biased region" description="Gly residues" evidence="1">
    <location>
        <begin position="10"/>
        <end position="24"/>
    </location>
</feature>
<gene>
    <name evidence="3" type="ORF">BUALT_Bualt08G0026900</name>
</gene>
<evidence type="ECO:0000259" key="2">
    <source>
        <dbReference type="Pfam" id="PF03732"/>
    </source>
</evidence>
<evidence type="ECO:0000256" key="1">
    <source>
        <dbReference type="SAM" id="MobiDB-lite"/>
    </source>
</evidence>
<feature type="region of interest" description="Disordered" evidence="1">
    <location>
        <begin position="1"/>
        <end position="32"/>
    </location>
</feature>